<evidence type="ECO:0000313" key="3">
    <source>
        <dbReference type="Proteomes" id="UP000230750"/>
    </source>
</evidence>
<dbReference type="Proteomes" id="UP000230750">
    <property type="component" value="Unassembled WGS sequence"/>
</dbReference>
<keyword evidence="2" id="KW-0255">Endonuclease</keyword>
<evidence type="ECO:0000313" key="2">
    <source>
        <dbReference type="EMBL" id="PIK50888.1"/>
    </source>
</evidence>
<feature type="region of interest" description="Disordered" evidence="1">
    <location>
        <begin position="595"/>
        <end position="634"/>
    </location>
</feature>
<name>A0A2G8KSC0_STIJA</name>
<comment type="caution">
    <text evidence="2">The sequence shown here is derived from an EMBL/GenBank/DDBJ whole genome shotgun (WGS) entry which is preliminary data.</text>
</comment>
<protein>
    <submittedName>
        <fullName evidence="2">Putative flap endonuclease GEN-like 1-like</fullName>
    </submittedName>
</protein>
<keyword evidence="2" id="KW-0540">Nuclease</keyword>
<feature type="compositionally biased region" description="Basic and acidic residues" evidence="1">
    <location>
        <begin position="308"/>
        <end position="319"/>
    </location>
</feature>
<dbReference type="EMBL" id="MRZV01000400">
    <property type="protein sequence ID" value="PIK50888.1"/>
    <property type="molecule type" value="Genomic_DNA"/>
</dbReference>
<dbReference type="STRING" id="307972.A0A2G8KSC0"/>
<feature type="compositionally biased region" description="Basic and acidic residues" evidence="1">
    <location>
        <begin position="716"/>
        <end position="728"/>
    </location>
</feature>
<feature type="region of interest" description="Disordered" evidence="1">
    <location>
        <begin position="300"/>
        <end position="321"/>
    </location>
</feature>
<evidence type="ECO:0000256" key="1">
    <source>
        <dbReference type="SAM" id="MobiDB-lite"/>
    </source>
</evidence>
<dbReference type="GO" id="GO:0004519">
    <property type="term" value="F:endonuclease activity"/>
    <property type="evidence" value="ECO:0007669"/>
    <property type="project" value="UniProtKB-KW"/>
</dbReference>
<feature type="region of interest" description="Disordered" evidence="1">
    <location>
        <begin position="776"/>
        <end position="799"/>
    </location>
</feature>
<organism evidence="2 3">
    <name type="scientific">Stichopus japonicus</name>
    <name type="common">Sea cucumber</name>
    <dbReference type="NCBI Taxonomy" id="307972"/>
    <lineage>
        <taxon>Eukaryota</taxon>
        <taxon>Metazoa</taxon>
        <taxon>Echinodermata</taxon>
        <taxon>Eleutherozoa</taxon>
        <taxon>Echinozoa</taxon>
        <taxon>Holothuroidea</taxon>
        <taxon>Aspidochirotacea</taxon>
        <taxon>Aspidochirotida</taxon>
        <taxon>Stichopodidae</taxon>
        <taxon>Apostichopus</taxon>
    </lineage>
</organism>
<proteinExistence type="predicted"/>
<gene>
    <name evidence="2" type="ORF">BSL78_12232</name>
</gene>
<feature type="compositionally biased region" description="Basic and acidic residues" evidence="1">
    <location>
        <begin position="431"/>
        <end position="451"/>
    </location>
</feature>
<feature type="compositionally biased region" description="Basic and acidic residues" evidence="1">
    <location>
        <begin position="617"/>
        <end position="632"/>
    </location>
</feature>
<feature type="region of interest" description="Disordered" evidence="1">
    <location>
        <begin position="340"/>
        <end position="363"/>
    </location>
</feature>
<feature type="compositionally biased region" description="Polar residues" evidence="1">
    <location>
        <begin position="848"/>
        <end position="858"/>
    </location>
</feature>
<feature type="region of interest" description="Disordered" evidence="1">
    <location>
        <begin position="707"/>
        <end position="729"/>
    </location>
</feature>
<reference evidence="2 3" key="1">
    <citation type="journal article" date="2017" name="PLoS Biol.">
        <title>The sea cucumber genome provides insights into morphological evolution and visceral regeneration.</title>
        <authorList>
            <person name="Zhang X."/>
            <person name="Sun L."/>
            <person name="Yuan J."/>
            <person name="Sun Y."/>
            <person name="Gao Y."/>
            <person name="Zhang L."/>
            <person name="Li S."/>
            <person name="Dai H."/>
            <person name="Hamel J.F."/>
            <person name="Liu C."/>
            <person name="Yu Y."/>
            <person name="Liu S."/>
            <person name="Lin W."/>
            <person name="Guo K."/>
            <person name="Jin S."/>
            <person name="Xu P."/>
            <person name="Storey K.B."/>
            <person name="Huan P."/>
            <person name="Zhang T."/>
            <person name="Zhou Y."/>
            <person name="Zhang J."/>
            <person name="Lin C."/>
            <person name="Li X."/>
            <person name="Xing L."/>
            <person name="Huo D."/>
            <person name="Sun M."/>
            <person name="Wang L."/>
            <person name="Mercier A."/>
            <person name="Li F."/>
            <person name="Yang H."/>
            <person name="Xiang J."/>
        </authorList>
    </citation>
    <scope>NUCLEOTIDE SEQUENCE [LARGE SCALE GENOMIC DNA]</scope>
    <source>
        <strain evidence="2">Shaxun</strain>
        <tissue evidence="2">Muscle</tissue>
    </source>
</reference>
<feature type="region of interest" description="Disordered" evidence="1">
    <location>
        <begin position="836"/>
        <end position="858"/>
    </location>
</feature>
<feature type="region of interest" description="Disordered" evidence="1">
    <location>
        <begin position="431"/>
        <end position="458"/>
    </location>
</feature>
<dbReference type="AlphaFoldDB" id="A0A2G8KSC0"/>
<keyword evidence="3" id="KW-1185">Reference proteome</keyword>
<feature type="compositionally biased region" description="Polar residues" evidence="1">
    <location>
        <begin position="347"/>
        <end position="363"/>
    </location>
</feature>
<accession>A0A2G8KSC0</accession>
<sequence length="945" mass="107784">MLECAGFPIICSKAACKDENGVKPDMILPACTQGKRVRRRLLVDDSSVEEMSVDDIEVEGAEEVEVDGADDVEVEGVDAVEVEGVDVMGLRRLDMKDVKVSMWVKVKYEEEVLLTLYPTNQLIARDVIMSALLRFTRAKAALSAVARRPAQLERIQQNAKAMKISNFPQQDVISEFLQTKDVCPRYKLRKSRPDMVKLMQFANEKLEWPQVYTREKVIDLVTLYDLQCSYQEELKLDHIVKRRVCEEWPTLLEVAWRMPDSWHLEEDDSELIATIEKLDLFKSVYPKMLAGFEAQEELKKGRKTGKKSTKEVEQKERSPDTNVDMITKQLMDMELQALEEGQENDKTSLQSSGEGESQTVENVRTTEPFPEFYENNFDSWHFEEDDLALISTNEKLELSKSVCPKMPSEREAQEELKEGRKKGKKYMEEVATTERLDDTNGDMPHLKDKSSRAPASESSLVWSDPTLININTPFQTPTAEPQTSIIYLDETESSLINDSFTDELPSISSAESFETPVVSNDCLGKPSYTEVTSMSKVLDKFKMADFNSPRTNFATPECHNKMEKSLDHSLFQGLNFSLKTSPWNCWTPSPVVQSESNSKRHVSGLKEETQRRPMPLDTERSNHLSLGGKRENSQTLQRAELEKYQMKDFSKKEQQMEFWQRTKPKISEIVDLCDSGCEQEEVDSQEEELYVSTGDHCHNCRFGDQPNGQMAKAQRSKTDDPQGHRNEEIQGCQRTELGRRVTYDLTGLHEDLTFTDNCSRNNLGPDEEAKSYRKLNSKHKSSNSEGFTLRHIGPSSGKEFHTGTLREYIRHDTAVRGMQAGMITGKLDDTAEEGPLLGRNDKRLGVHTNETNGVNRANSNVQDLNDEVEKLCISRDCVGKLTPDSNYQSRQSNVVGDKDMNMQQHIIKRNMLSLDDKENSPASLMDRLKKRNVKHRDILKSMEMD</sequence>
<dbReference type="OrthoDB" id="2959108at2759"/>
<keyword evidence="2" id="KW-0378">Hydrolase</keyword>